<evidence type="ECO:0000313" key="1">
    <source>
        <dbReference type="EMBL" id="KAK2082322.1"/>
    </source>
</evidence>
<accession>A0ABQ9TC44</accession>
<comment type="caution">
    <text evidence="1">The sequence shown here is derived from an EMBL/GenBank/DDBJ whole genome shotgun (WGS) entry which is preliminary data.</text>
</comment>
<sequence length="122" mass="13576">MRLVNHALAQVEVSVWQIGEGLQQDLGGDCGLKEGWVELVQFQDSQVGFQIIGIFLGLHLHIALQGGQVLRILPVDTLEQLAHVGSHLLKHRHDYCNLPQPGLEANTSLAWRPRGRKKEEAC</sequence>
<dbReference type="Proteomes" id="UP001266305">
    <property type="component" value="Unassembled WGS sequence"/>
</dbReference>
<reference evidence="1 2" key="1">
    <citation type="submission" date="2023-05" db="EMBL/GenBank/DDBJ databases">
        <title>B98-5 Cell Line De Novo Hybrid Assembly: An Optical Mapping Approach.</title>
        <authorList>
            <person name="Kananen K."/>
            <person name="Auerbach J.A."/>
            <person name="Kautto E."/>
            <person name="Blachly J.S."/>
        </authorList>
    </citation>
    <scope>NUCLEOTIDE SEQUENCE [LARGE SCALE GENOMIC DNA]</scope>
    <source>
        <strain evidence="1">B95-8</strain>
        <tissue evidence="1">Cell line</tissue>
    </source>
</reference>
<proteinExistence type="predicted"/>
<name>A0ABQ9TC44_SAGOE</name>
<gene>
    <name evidence="1" type="ORF">P7K49_039780</name>
</gene>
<keyword evidence="2" id="KW-1185">Reference proteome</keyword>
<organism evidence="1 2">
    <name type="scientific">Saguinus oedipus</name>
    <name type="common">Cotton-top tamarin</name>
    <name type="synonym">Oedipomidas oedipus</name>
    <dbReference type="NCBI Taxonomy" id="9490"/>
    <lineage>
        <taxon>Eukaryota</taxon>
        <taxon>Metazoa</taxon>
        <taxon>Chordata</taxon>
        <taxon>Craniata</taxon>
        <taxon>Vertebrata</taxon>
        <taxon>Euteleostomi</taxon>
        <taxon>Mammalia</taxon>
        <taxon>Eutheria</taxon>
        <taxon>Euarchontoglires</taxon>
        <taxon>Primates</taxon>
        <taxon>Haplorrhini</taxon>
        <taxon>Platyrrhini</taxon>
        <taxon>Cebidae</taxon>
        <taxon>Callitrichinae</taxon>
        <taxon>Saguinus</taxon>
    </lineage>
</organism>
<dbReference type="EMBL" id="JASSZA010000040">
    <property type="protein sequence ID" value="KAK2082322.1"/>
    <property type="molecule type" value="Genomic_DNA"/>
</dbReference>
<protein>
    <submittedName>
        <fullName evidence="1">Uncharacterized protein</fullName>
    </submittedName>
</protein>
<evidence type="ECO:0000313" key="2">
    <source>
        <dbReference type="Proteomes" id="UP001266305"/>
    </source>
</evidence>